<proteinExistence type="predicted"/>
<protein>
    <submittedName>
        <fullName evidence="2">Uncharacterized protein</fullName>
    </submittedName>
</protein>
<keyword evidence="1" id="KW-0472">Membrane</keyword>
<organism evidence="2">
    <name type="scientific">viral metagenome</name>
    <dbReference type="NCBI Taxonomy" id="1070528"/>
    <lineage>
        <taxon>unclassified sequences</taxon>
        <taxon>metagenomes</taxon>
        <taxon>organismal metagenomes</taxon>
    </lineage>
</organism>
<feature type="transmembrane region" description="Helical" evidence="1">
    <location>
        <begin position="92"/>
        <end position="114"/>
    </location>
</feature>
<evidence type="ECO:0000313" key="2">
    <source>
        <dbReference type="EMBL" id="QHS90472.1"/>
    </source>
</evidence>
<dbReference type="AlphaFoldDB" id="A0A6C0BES1"/>
<keyword evidence="1" id="KW-0812">Transmembrane</keyword>
<keyword evidence="1" id="KW-1133">Transmembrane helix</keyword>
<reference evidence="2" key="1">
    <citation type="journal article" date="2020" name="Nature">
        <title>Giant virus diversity and host interactions through global metagenomics.</title>
        <authorList>
            <person name="Schulz F."/>
            <person name="Roux S."/>
            <person name="Paez-Espino D."/>
            <person name="Jungbluth S."/>
            <person name="Walsh D.A."/>
            <person name="Denef V.J."/>
            <person name="McMahon K.D."/>
            <person name="Konstantinidis K.T."/>
            <person name="Eloe-Fadrosh E.A."/>
            <person name="Kyrpides N.C."/>
            <person name="Woyke T."/>
        </authorList>
    </citation>
    <scope>NUCLEOTIDE SEQUENCE</scope>
    <source>
        <strain evidence="2">GVMAG-M-3300010354-11</strain>
    </source>
</reference>
<feature type="transmembrane region" description="Helical" evidence="1">
    <location>
        <begin position="54"/>
        <end position="80"/>
    </location>
</feature>
<name>A0A6C0BES1_9ZZZZ</name>
<dbReference type="EMBL" id="MN739140">
    <property type="protein sequence ID" value="QHS90472.1"/>
    <property type="molecule type" value="Genomic_DNA"/>
</dbReference>
<evidence type="ECO:0000256" key="1">
    <source>
        <dbReference type="SAM" id="Phobius"/>
    </source>
</evidence>
<sequence length="128" mass="14403">MDFFSSTRILEYVASKREKFTNDVSEIPAPSPVLPDMIMAPGSSAAQNTIMNKFAIFSLGGVISFVISVLIGLTAVYLSWSCNSALQYDLGLKVFFAILAYIFGLLYIIFYIIMRWDTCSYIKKNAYY</sequence>
<accession>A0A6C0BES1</accession>